<organism evidence="6 7">
    <name type="scientific">Cyphellophora attinorum</name>
    <dbReference type="NCBI Taxonomy" id="1664694"/>
    <lineage>
        <taxon>Eukaryota</taxon>
        <taxon>Fungi</taxon>
        <taxon>Dikarya</taxon>
        <taxon>Ascomycota</taxon>
        <taxon>Pezizomycotina</taxon>
        <taxon>Eurotiomycetes</taxon>
        <taxon>Chaetothyriomycetidae</taxon>
        <taxon>Chaetothyriales</taxon>
        <taxon>Cyphellophoraceae</taxon>
        <taxon>Cyphellophora</taxon>
    </lineage>
</organism>
<feature type="compositionally biased region" description="Low complexity" evidence="3">
    <location>
        <begin position="9"/>
        <end position="26"/>
    </location>
</feature>
<dbReference type="InterPro" id="IPR000591">
    <property type="entry name" value="DEP_dom"/>
</dbReference>
<dbReference type="InterPro" id="IPR035899">
    <property type="entry name" value="DBL_dom_sf"/>
</dbReference>
<dbReference type="Proteomes" id="UP000038010">
    <property type="component" value="Unassembled WGS sequence"/>
</dbReference>
<dbReference type="OrthoDB" id="2272012at2759"/>
<dbReference type="CDD" id="cd00160">
    <property type="entry name" value="RhoGEF"/>
    <property type="match status" value="1"/>
</dbReference>
<keyword evidence="2" id="KW-0344">Guanine-nucleotide releasing factor</keyword>
<evidence type="ECO:0000256" key="1">
    <source>
        <dbReference type="ARBA" id="ARBA00022553"/>
    </source>
</evidence>
<dbReference type="VEuPathDB" id="FungiDB:AB675_9645"/>
<dbReference type="CDD" id="cd04435">
    <property type="entry name" value="DEP_fRom2"/>
    <property type="match status" value="1"/>
</dbReference>
<feature type="compositionally biased region" description="Basic and acidic residues" evidence="3">
    <location>
        <begin position="250"/>
        <end position="266"/>
    </location>
</feature>
<dbReference type="InterPro" id="IPR000219">
    <property type="entry name" value="DH_dom"/>
</dbReference>
<reference evidence="6 7" key="1">
    <citation type="submission" date="2015-06" db="EMBL/GenBank/DDBJ databases">
        <title>Draft genome of the ant-associated black yeast Phialophora attae CBS 131958.</title>
        <authorList>
            <person name="Moreno L.F."/>
            <person name="Stielow B.J."/>
            <person name="de Hoog S."/>
            <person name="Vicente V.A."/>
            <person name="Weiss V.A."/>
            <person name="de Vries M."/>
            <person name="Cruz L.M."/>
            <person name="Souza E.M."/>
        </authorList>
    </citation>
    <scope>NUCLEOTIDE SEQUENCE [LARGE SCALE GENOMIC DNA]</scope>
    <source>
        <strain evidence="6 7">CBS 131958</strain>
    </source>
</reference>
<dbReference type="Gene3D" id="1.10.10.10">
    <property type="entry name" value="Winged helix-like DNA-binding domain superfamily/Winged helix DNA-binding domain"/>
    <property type="match status" value="1"/>
</dbReference>
<dbReference type="PROSITE" id="PS50010">
    <property type="entry name" value="DH_2"/>
    <property type="match status" value="1"/>
</dbReference>
<dbReference type="Gene3D" id="2.30.29.30">
    <property type="entry name" value="Pleckstrin-homology domain (PH domain)/Phosphotyrosine-binding domain (PTB)"/>
    <property type="match status" value="1"/>
</dbReference>
<feature type="compositionally biased region" description="Low complexity" evidence="3">
    <location>
        <begin position="271"/>
        <end position="286"/>
    </location>
</feature>
<feature type="domain" description="CNH" evidence="5">
    <location>
        <begin position="933"/>
        <end position="1282"/>
    </location>
</feature>
<dbReference type="SUPFAM" id="SSF46785">
    <property type="entry name" value="Winged helix' DNA-binding domain"/>
    <property type="match status" value="1"/>
</dbReference>
<feature type="compositionally biased region" description="Pro residues" evidence="3">
    <location>
        <begin position="116"/>
        <end position="160"/>
    </location>
</feature>
<dbReference type="SMART" id="SM00325">
    <property type="entry name" value="RhoGEF"/>
    <property type="match status" value="1"/>
</dbReference>
<feature type="compositionally biased region" description="Low complexity" evidence="3">
    <location>
        <begin position="306"/>
        <end position="320"/>
    </location>
</feature>
<dbReference type="EMBL" id="LFJN01000007">
    <property type="protein sequence ID" value="KPI42571.1"/>
    <property type="molecule type" value="Genomic_DNA"/>
</dbReference>
<dbReference type="Gene3D" id="1.20.900.10">
    <property type="entry name" value="Dbl homology (DH) domain"/>
    <property type="match status" value="1"/>
</dbReference>
<dbReference type="InterPro" id="IPR001180">
    <property type="entry name" value="CNH_dom"/>
</dbReference>
<accession>A0A0N0NPB8</accession>
<dbReference type="RefSeq" id="XP_018002534.1">
    <property type="nucleotide sequence ID" value="XM_018150198.1"/>
</dbReference>
<dbReference type="InterPro" id="IPR036390">
    <property type="entry name" value="WH_DNA-bd_sf"/>
</dbReference>
<dbReference type="InterPro" id="IPR036388">
    <property type="entry name" value="WH-like_DNA-bd_sf"/>
</dbReference>
<feature type="domain" description="DH" evidence="4">
    <location>
        <begin position="558"/>
        <end position="750"/>
    </location>
</feature>
<dbReference type="PROSITE" id="PS50219">
    <property type="entry name" value="CNH"/>
    <property type="match status" value="1"/>
</dbReference>
<evidence type="ECO:0000256" key="2">
    <source>
        <dbReference type="ARBA" id="ARBA00022658"/>
    </source>
</evidence>
<dbReference type="InterPro" id="IPR052233">
    <property type="entry name" value="Rho-type_GEFs"/>
</dbReference>
<dbReference type="InterPro" id="IPR041675">
    <property type="entry name" value="PH_5"/>
</dbReference>
<feature type="region of interest" description="Disordered" evidence="3">
    <location>
        <begin position="514"/>
        <end position="535"/>
    </location>
</feature>
<dbReference type="PANTHER" id="PTHR46572:SF2">
    <property type="entry name" value="RHO1 GDP-GTP EXCHANGE PROTEIN 1-RELATED"/>
    <property type="match status" value="1"/>
</dbReference>
<sequence length="1305" mass="146599">MADYSSADRYYGGRQPGYPQRQPPQRDAAFQNIFGGAPPPGRSQTMTSDTQYLIDQQQQQQSHPRLQSLTSSGYHPDRPPPHRVVQPSYDRTNGSAPGPPGPYMSNGMSGTGAGRMPPPVNPPYMGRPPYPPPQGMAPGPGGPMPPYQRKPVPNRMPPPAMNNDSYRSRSMVQGAPAGPPQFSRPPQPMQGTAGAFRQQPYQSMGPRTTSQGRAIPDRSSDRAMTMGSYSSGADGDHVAQLTSGRIVPGRRRESGSDPFSDHHTPLIEKQSYNSPTSVTSTNSTNSLPVRRPPSNGSSTLNTPGRSVSAASAASGASAYSNPFSDSNTLTNGQDPSRADSMRSNRPTMGAAHSSQMSGGSDAMVRVAPVAQRRSPLVYPALLSRVAEAFQERIPLGPRTKNDLEYKSAFTGAEAVDLIAYIIKTTDRNLALLLGRALDAQKFFHDVTYEHRLRDAQGEVYQFKETIGDDNTSKTGTVDGVFTLLTECYSPTCTKDQLCYSIACPRRLEQQARLNMKPQPGLRHSASKSSLHDEDQEQKLWINSVPKEVADKIDDKEKKRQEVISELMYTERDFVKDLEYLRDFWIRPLRGLSATVMSPIREEKREKFVRTVFGNSQEVLAINSKFADELSKRQKEQHVVNHVGDVFLRWVPQFDPFIKYGANQMYGKYEFEREKSTNPAFSRFVDETERLKESRKLELNGYLTKPTTRLARYPLLLEGILKYTKDDNPDKKDIPLAIGIIRDFLAKVNAESGKAENHFNLLQLSQQLKWNPGEYTDLKLTEDNRVILTKMSFKKTPGDSAEVIVYLFDHAVLMCRNKMVSKREELRVYRKPIPLELLMIAEMGEVIPRLGIAKRPSSGLLPGVKAPPAGQKEVYPITFKHLGKGAYELQLYAPSVTQRKKFIEMVEEQQTKLRQRSSNFYTKTILCENFFNSQNRVNCLVPTDGGRKLVYGSDNGVYTADRWPKDKSVKPKRILDAPQVSQIETLEEYRLLLVLSNKNLQSYPFEALDPQNQNSMAIRPRKIQGHSNFFKAGIGLGRHLVCTVKTSALSTTIKVYEPINNNAEGKKKPALSKMFASGQETLKPFKVTRFFSSSSRKPYTKQAPASDTVPLTLSDTPNSPMPQDPYGNTPVLTFMPHQEFYIPSESSSVHYLRSTLCVGCARGFEVVSLETTERQSLLDQADTSLDFVTRKENVKPIHIERLNGEFLLNYSDFSFFVNRNGWRARQDWKIVWEGTPQSFALNYPYILAFEPSFIEIRHIETSELCHIITGRNVRMLHSSTREILYAYEDDNGEDVIASLDFWQQAP</sequence>
<dbReference type="Pfam" id="PF00780">
    <property type="entry name" value="CNH"/>
    <property type="match status" value="1"/>
</dbReference>
<dbReference type="SUPFAM" id="SSF48065">
    <property type="entry name" value="DBL homology domain (DH-domain)"/>
    <property type="match status" value="1"/>
</dbReference>
<keyword evidence="1" id="KW-0597">Phosphoprotein</keyword>
<feature type="compositionally biased region" description="Polar residues" evidence="3">
    <location>
        <begin position="199"/>
        <end position="212"/>
    </location>
</feature>
<dbReference type="InterPro" id="IPR011993">
    <property type="entry name" value="PH-like_dom_sf"/>
</dbReference>
<keyword evidence="7" id="KW-1185">Reference proteome</keyword>
<protein>
    <submittedName>
        <fullName evidence="6">Rho1 guanine nucleotide exchange factor 1</fullName>
    </submittedName>
</protein>
<dbReference type="SMART" id="SM00049">
    <property type="entry name" value="DEP"/>
    <property type="match status" value="1"/>
</dbReference>
<feature type="region of interest" description="Disordered" evidence="3">
    <location>
        <begin position="1"/>
        <end position="359"/>
    </location>
</feature>
<feature type="compositionally biased region" description="Polar residues" evidence="3">
    <location>
        <begin position="343"/>
        <end position="358"/>
    </location>
</feature>
<dbReference type="GO" id="GO:0035556">
    <property type="term" value="P:intracellular signal transduction"/>
    <property type="evidence" value="ECO:0007669"/>
    <property type="project" value="InterPro"/>
</dbReference>
<dbReference type="GeneID" id="28742078"/>
<evidence type="ECO:0000313" key="7">
    <source>
        <dbReference type="Proteomes" id="UP000038010"/>
    </source>
</evidence>
<dbReference type="Pfam" id="PF15405">
    <property type="entry name" value="PH_5"/>
    <property type="match status" value="1"/>
</dbReference>
<feature type="compositionally biased region" description="Polar residues" evidence="3">
    <location>
        <begin position="162"/>
        <end position="171"/>
    </location>
</feature>
<dbReference type="GO" id="GO:0005085">
    <property type="term" value="F:guanyl-nucleotide exchange factor activity"/>
    <property type="evidence" value="ECO:0007669"/>
    <property type="project" value="UniProtKB-KW"/>
</dbReference>
<feature type="compositionally biased region" description="Polar residues" evidence="3">
    <location>
        <begin position="62"/>
        <end position="73"/>
    </location>
</feature>
<evidence type="ECO:0000259" key="4">
    <source>
        <dbReference type="PROSITE" id="PS50010"/>
    </source>
</evidence>
<proteinExistence type="predicted"/>
<evidence type="ECO:0000256" key="3">
    <source>
        <dbReference type="SAM" id="MobiDB-lite"/>
    </source>
</evidence>
<evidence type="ECO:0000313" key="6">
    <source>
        <dbReference type="EMBL" id="KPI42571.1"/>
    </source>
</evidence>
<feature type="compositionally biased region" description="Polar residues" evidence="3">
    <location>
        <begin position="321"/>
        <end position="334"/>
    </location>
</feature>
<comment type="caution">
    <text evidence="6">The sequence shown here is derived from an EMBL/GenBank/DDBJ whole genome shotgun (WGS) entry which is preliminary data.</text>
</comment>
<feature type="compositionally biased region" description="Polar residues" evidence="3">
    <location>
        <begin position="1096"/>
        <end position="1117"/>
    </location>
</feature>
<evidence type="ECO:0000259" key="5">
    <source>
        <dbReference type="PROSITE" id="PS50219"/>
    </source>
</evidence>
<feature type="compositionally biased region" description="Polar residues" evidence="3">
    <location>
        <begin position="42"/>
        <end position="55"/>
    </location>
</feature>
<feature type="compositionally biased region" description="Polar residues" evidence="3">
    <location>
        <begin position="294"/>
        <end position="305"/>
    </location>
</feature>
<dbReference type="PANTHER" id="PTHR46572">
    <property type="entry name" value="RHO1 GDP-GTP EXCHANGE PROTEIN 1-RELATED"/>
    <property type="match status" value="1"/>
</dbReference>
<feature type="region of interest" description="Disordered" evidence="3">
    <location>
        <begin position="1096"/>
        <end position="1119"/>
    </location>
</feature>
<dbReference type="SMART" id="SM00036">
    <property type="entry name" value="CNH"/>
    <property type="match status" value="1"/>
</dbReference>
<gene>
    <name evidence="6" type="ORF">AB675_9645</name>
</gene>
<dbReference type="Pfam" id="PF00610">
    <property type="entry name" value="DEP"/>
    <property type="match status" value="1"/>
</dbReference>
<feature type="compositionally biased region" description="Pro residues" evidence="3">
    <location>
        <begin position="177"/>
        <end position="188"/>
    </location>
</feature>
<dbReference type="STRING" id="1664694.A0A0N0NPB8"/>
<name>A0A0N0NPB8_9EURO</name>
<dbReference type="Pfam" id="PF00621">
    <property type="entry name" value="RhoGEF"/>
    <property type="match status" value="1"/>
</dbReference>